<dbReference type="SUPFAM" id="SSF56219">
    <property type="entry name" value="DNase I-like"/>
    <property type="match status" value="1"/>
</dbReference>
<dbReference type="InterPro" id="IPR036691">
    <property type="entry name" value="Endo/exonu/phosph_ase_sf"/>
</dbReference>
<organism evidence="2 3">
    <name type="scientific">Hibiscus sabdariffa</name>
    <name type="common">roselle</name>
    <dbReference type="NCBI Taxonomy" id="183260"/>
    <lineage>
        <taxon>Eukaryota</taxon>
        <taxon>Viridiplantae</taxon>
        <taxon>Streptophyta</taxon>
        <taxon>Embryophyta</taxon>
        <taxon>Tracheophyta</taxon>
        <taxon>Spermatophyta</taxon>
        <taxon>Magnoliopsida</taxon>
        <taxon>eudicotyledons</taxon>
        <taxon>Gunneridae</taxon>
        <taxon>Pentapetalae</taxon>
        <taxon>rosids</taxon>
        <taxon>malvids</taxon>
        <taxon>Malvales</taxon>
        <taxon>Malvaceae</taxon>
        <taxon>Malvoideae</taxon>
        <taxon>Hibiscus</taxon>
    </lineage>
</organism>
<dbReference type="PANTHER" id="PTHR33710">
    <property type="entry name" value="BNAC02G09200D PROTEIN"/>
    <property type="match status" value="1"/>
</dbReference>
<protein>
    <recommendedName>
        <fullName evidence="4">Endonuclease/exonuclease/phosphatase domain-containing protein</fullName>
    </recommendedName>
</protein>
<feature type="chain" id="PRO_5047287240" description="Endonuclease/exonuclease/phosphatase domain-containing protein" evidence="1">
    <location>
        <begin position="19"/>
        <end position="345"/>
    </location>
</feature>
<comment type="caution">
    <text evidence="2">The sequence shown here is derived from an EMBL/GenBank/DDBJ whole genome shotgun (WGS) entry which is preliminary data.</text>
</comment>
<reference evidence="2 3" key="1">
    <citation type="journal article" date="2024" name="G3 (Bethesda)">
        <title>Genome assembly of Hibiscus sabdariffa L. provides insights into metabolisms of medicinal natural products.</title>
        <authorList>
            <person name="Kim T."/>
        </authorList>
    </citation>
    <scope>NUCLEOTIDE SEQUENCE [LARGE SCALE GENOMIC DNA]</scope>
    <source>
        <strain evidence="2">TK-2024</strain>
        <tissue evidence="2">Old leaves</tissue>
    </source>
</reference>
<gene>
    <name evidence="2" type="ORF">V6N11_082345</name>
</gene>
<keyword evidence="3" id="KW-1185">Reference proteome</keyword>
<sequence length="345" mass="39974">MLVFLVLQFVDLLFSVAAKVLSIYVNNVMECSGSCETKKKKRYLEKIRMKMKMTEYFYVEPVGIAGGLALWWSNEADISVLSFGKNFIDTKVSLNGEEDWFLTFIYGPPYTEEKQTFWESLASLRNNNEKKWCLIGDSNVVARPEEKLGGLTFDASSAKWFHDFTDALCLIELPLKGGTFTWSNQRSEDDAILEKLDRIIVSLEWSSSFPKAIGVLDATITSDHAPIFLFLKGMTKKYKKDFKFEAKWILEDECSAKVKDSWLQTGNCNGISGFGRKLRRTRIQLRQWSKMKKGTGKLKEEEMKEKIRFMQGKQLSKSETEKLKKLKKDLDNWCAREELYWHQRA</sequence>
<evidence type="ECO:0000313" key="2">
    <source>
        <dbReference type="EMBL" id="KAK8986060.1"/>
    </source>
</evidence>
<name>A0ABR2PC94_9ROSI</name>
<evidence type="ECO:0000313" key="3">
    <source>
        <dbReference type="Proteomes" id="UP001396334"/>
    </source>
</evidence>
<dbReference type="PANTHER" id="PTHR33710:SF71">
    <property type="entry name" value="ENDONUCLEASE_EXONUCLEASE_PHOSPHATASE DOMAIN-CONTAINING PROTEIN"/>
    <property type="match status" value="1"/>
</dbReference>
<evidence type="ECO:0000256" key="1">
    <source>
        <dbReference type="SAM" id="SignalP"/>
    </source>
</evidence>
<feature type="signal peptide" evidence="1">
    <location>
        <begin position="1"/>
        <end position="18"/>
    </location>
</feature>
<dbReference type="Proteomes" id="UP001396334">
    <property type="component" value="Unassembled WGS sequence"/>
</dbReference>
<proteinExistence type="predicted"/>
<dbReference type="Gene3D" id="3.60.10.10">
    <property type="entry name" value="Endonuclease/exonuclease/phosphatase"/>
    <property type="match status" value="1"/>
</dbReference>
<keyword evidence="1" id="KW-0732">Signal</keyword>
<dbReference type="EMBL" id="JBBPBN010000065">
    <property type="protein sequence ID" value="KAK8986060.1"/>
    <property type="molecule type" value="Genomic_DNA"/>
</dbReference>
<evidence type="ECO:0008006" key="4">
    <source>
        <dbReference type="Google" id="ProtNLM"/>
    </source>
</evidence>
<accession>A0ABR2PC94</accession>